<organism evidence="2 3">
    <name type="scientific">Pseudonocardia spirodelae</name>
    <dbReference type="NCBI Taxonomy" id="3133431"/>
    <lineage>
        <taxon>Bacteria</taxon>
        <taxon>Bacillati</taxon>
        <taxon>Actinomycetota</taxon>
        <taxon>Actinomycetes</taxon>
        <taxon>Pseudonocardiales</taxon>
        <taxon>Pseudonocardiaceae</taxon>
        <taxon>Pseudonocardia</taxon>
    </lineage>
</organism>
<name>A0ABU8T5Y3_9PSEU</name>
<reference evidence="2 3" key="1">
    <citation type="submission" date="2024-03" db="EMBL/GenBank/DDBJ databases">
        <title>Draft genome sequence of Pseudonocardia sp. DW16-2.</title>
        <authorList>
            <person name="Duangmal K."/>
        </authorList>
    </citation>
    <scope>NUCLEOTIDE SEQUENCE [LARGE SCALE GENOMIC DNA]</scope>
    <source>
        <strain evidence="2 3">DW16-2</strain>
    </source>
</reference>
<evidence type="ECO:0000313" key="3">
    <source>
        <dbReference type="Proteomes" id="UP001364211"/>
    </source>
</evidence>
<dbReference type="EMBL" id="JBBJUP010000007">
    <property type="protein sequence ID" value="MEJ8279334.1"/>
    <property type="molecule type" value="Genomic_DNA"/>
</dbReference>
<feature type="transmembrane region" description="Helical" evidence="1">
    <location>
        <begin position="30"/>
        <end position="47"/>
    </location>
</feature>
<comment type="caution">
    <text evidence="2">The sequence shown here is derived from an EMBL/GenBank/DDBJ whole genome shotgun (WGS) entry which is preliminary data.</text>
</comment>
<gene>
    <name evidence="2" type="ORF">WJX68_10365</name>
</gene>
<keyword evidence="3" id="KW-1185">Reference proteome</keyword>
<evidence type="ECO:0008006" key="4">
    <source>
        <dbReference type="Google" id="ProtNLM"/>
    </source>
</evidence>
<proteinExistence type="predicted"/>
<feature type="transmembrane region" description="Helical" evidence="1">
    <location>
        <begin position="152"/>
        <end position="172"/>
    </location>
</feature>
<evidence type="ECO:0000313" key="2">
    <source>
        <dbReference type="EMBL" id="MEJ8279334.1"/>
    </source>
</evidence>
<dbReference type="Proteomes" id="UP001364211">
    <property type="component" value="Unassembled WGS sequence"/>
</dbReference>
<feature type="transmembrane region" description="Helical" evidence="1">
    <location>
        <begin position="192"/>
        <end position="213"/>
    </location>
</feature>
<protein>
    <recommendedName>
        <fullName evidence="4">PH domain-containing protein</fullName>
    </recommendedName>
</protein>
<sequence>MVGLVVALPFAAGALVPLLSGARPATGDVVLAVVTASLAGLAVRSAARLGRRRLYVDAAGIRAVGWPEPVAVPAHRVTRALVAERRPPALVLTTATGEEHLELVGFDVAAVRARLRALGVPGGDTHGVRDPRWTGGAPVAPPADVVVLRPRVLRTLLLLIAPALISVFLVVASGRGIVRDLTGRAPMAGPEWALALLLGGAGLVALVGMLALVSRLSPRRRIACGPDALQLVAPTEPHRPVRLPWTAIASIGLVERRDVTAGADDDRRGLLGAAGRQVALDRLEVTLRHRPADDAVLGLLETAPGLVAYPLDGFDPGEVTALVRRVTGHGHRPAPGAGGGWHTQAT</sequence>
<keyword evidence="1" id="KW-0472">Membrane</keyword>
<accession>A0ABU8T5Y3</accession>
<dbReference type="RefSeq" id="WP_340288761.1">
    <property type="nucleotide sequence ID" value="NZ_JBBJUP010000007.1"/>
</dbReference>
<keyword evidence="1" id="KW-1133">Transmembrane helix</keyword>
<evidence type="ECO:0000256" key="1">
    <source>
        <dbReference type="SAM" id="Phobius"/>
    </source>
</evidence>
<keyword evidence="1" id="KW-0812">Transmembrane</keyword>